<protein>
    <submittedName>
        <fullName evidence="2">Uncharacterized protein</fullName>
    </submittedName>
</protein>
<accession>A0AA40K550</accession>
<comment type="caution">
    <text evidence="2">The sequence shown here is derived from an EMBL/GenBank/DDBJ whole genome shotgun (WGS) entry which is preliminary data.</text>
</comment>
<evidence type="ECO:0000313" key="3">
    <source>
        <dbReference type="Proteomes" id="UP001172155"/>
    </source>
</evidence>
<evidence type="ECO:0000313" key="2">
    <source>
        <dbReference type="EMBL" id="KAK0745907.1"/>
    </source>
</evidence>
<organism evidence="2 3">
    <name type="scientific">Schizothecium vesticola</name>
    <dbReference type="NCBI Taxonomy" id="314040"/>
    <lineage>
        <taxon>Eukaryota</taxon>
        <taxon>Fungi</taxon>
        <taxon>Dikarya</taxon>
        <taxon>Ascomycota</taxon>
        <taxon>Pezizomycotina</taxon>
        <taxon>Sordariomycetes</taxon>
        <taxon>Sordariomycetidae</taxon>
        <taxon>Sordariales</taxon>
        <taxon>Schizotheciaceae</taxon>
        <taxon>Schizothecium</taxon>
    </lineage>
</organism>
<dbReference type="Proteomes" id="UP001172155">
    <property type="component" value="Unassembled WGS sequence"/>
</dbReference>
<feature type="region of interest" description="Disordered" evidence="1">
    <location>
        <begin position="175"/>
        <end position="199"/>
    </location>
</feature>
<keyword evidence="3" id="KW-1185">Reference proteome</keyword>
<dbReference type="EMBL" id="JAUKUD010000004">
    <property type="protein sequence ID" value="KAK0745907.1"/>
    <property type="molecule type" value="Genomic_DNA"/>
</dbReference>
<name>A0AA40K550_9PEZI</name>
<feature type="region of interest" description="Disordered" evidence="1">
    <location>
        <begin position="1"/>
        <end position="40"/>
    </location>
</feature>
<sequence>MVGPLLSGDDKRNGANRAKMAVTDNCRASSAPGHARGRASASPSLFHCKRWPSSGIDQVVCPASRRHPPIPSRPTRFAAVLSNQELVRPSDDTLNNSIREAAERFRRRRGPCRGWRKTYIKQACGVLVAFIVIVVTSQKFSTKRSRDRPFYLCQREKIGQIANCKLQIAPSTASITQSAQSTVPDSPSSSPPLAVASQA</sequence>
<proteinExistence type="predicted"/>
<gene>
    <name evidence="2" type="ORF">B0T18DRAFT_139569</name>
</gene>
<dbReference type="AlphaFoldDB" id="A0AA40K550"/>
<reference evidence="2" key="1">
    <citation type="submission" date="2023-06" db="EMBL/GenBank/DDBJ databases">
        <title>Genome-scale phylogeny and comparative genomics of the fungal order Sordariales.</title>
        <authorList>
            <consortium name="Lawrence Berkeley National Laboratory"/>
            <person name="Hensen N."/>
            <person name="Bonometti L."/>
            <person name="Westerberg I."/>
            <person name="Brannstrom I.O."/>
            <person name="Guillou S."/>
            <person name="Cros-Aarteil S."/>
            <person name="Calhoun S."/>
            <person name="Haridas S."/>
            <person name="Kuo A."/>
            <person name="Mondo S."/>
            <person name="Pangilinan J."/>
            <person name="Riley R."/>
            <person name="LaButti K."/>
            <person name="Andreopoulos B."/>
            <person name="Lipzen A."/>
            <person name="Chen C."/>
            <person name="Yanf M."/>
            <person name="Daum C."/>
            <person name="Ng V."/>
            <person name="Clum A."/>
            <person name="Steindorff A."/>
            <person name="Ohm R."/>
            <person name="Martin F."/>
            <person name="Silar P."/>
            <person name="Natvig D."/>
            <person name="Lalanne C."/>
            <person name="Gautier V."/>
            <person name="Ament-velasquez S.L."/>
            <person name="Kruys A."/>
            <person name="Hutchinson M.I."/>
            <person name="Powell A.J."/>
            <person name="Barry K."/>
            <person name="Miller A.N."/>
            <person name="Grigoriev I.V."/>
            <person name="Debuchy R."/>
            <person name="Gladieux P."/>
            <person name="Thoren M.H."/>
            <person name="Johannesson H."/>
        </authorList>
    </citation>
    <scope>NUCLEOTIDE SEQUENCE</scope>
    <source>
        <strain evidence="2">SMH3187-1</strain>
    </source>
</reference>
<evidence type="ECO:0000256" key="1">
    <source>
        <dbReference type="SAM" id="MobiDB-lite"/>
    </source>
</evidence>